<dbReference type="GO" id="GO:0046512">
    <property type="term" value="P:sphingosine biosynthetic process"/>
    <property type="evidence" value="ECO:0007669"/>
    <property type="project" value="TreeGrafter"/>
</dbReference>
<dbReference type="AlphaFoldDB" id="A0A382C8C2"/>
<feature type="domain" description="Neutral/alkaline non-lysosomal ceramidase N-terminal" evidence="1">
    <location>
        <begin position="36"/>
        <end position="237"/>
    </location>
</feature>
<dbReference type="GO" id="GO:0042759">
    <property type="term" value="P:long-chain fatty acid biosynthetic process"/>
    <property type="evidence" value="ECO:0007669"/>
    <property type="project" value="TreeGrafter"/>
</dbReference>
<evidence type="ECO:0000259" key="1">
    <source>
        <dbReference type="Pfam" id="PF04734"/>
    </source>
</evidence>
<dbReference type="GO" id="GO:0046514">
    <property type="term" value="P:ceramide catabolic process"/>
    <property type="evidence" value="ECO:0007669"/>
    <property type="project" value="InterPro"/>
</dbReference>
<gene>
    <name evidence="2" type="ORF">METZ01_LOCUS174367</name>
</gene>
<dbReference type="GO" id="GO:0005576">
    <property type="term" value="C:extracellular region"/>
    <property type="evidence" value="ECO:0007669"/>
    <property type="project" value="TreeGrafter"/>
</dbReference>
<sequence>MKIRILLAIIAITLMPAFAAEKAPWKAGVATVIITPEKPMCMSGYAARKAPATGKDQDLFGKALAIEDKDGGRVVFITLDLIGVTAELRKAVEQGVREKYKLPPHALVMNASHTHCGPAYGRAEVKDYFDGLVKKLIATVGRAIETSEPARLSYAHAKCGFAINRRTPTDEGYKNHPNPNGPVDHTVPVLRIDNAEGKLKAVMFGYACHNTSVGYLRWLGDYAGFAQQYFEEDHPGVTAMFLMGCGGDQNPYPRGTAEWAAKHGRSLCTAVEAALEVTQRIERHQNQIQGPLKSIMDTVALEFTTKDRDDFEYPVQVIQFGNDLSMITLGNEVVIDYVLRLKRELGKVDGPVIWVAGYSNVYSGYIPSKRVLLEGGYEARSRPWKDALEERIIAKVHELFGKLKEEK</sequence>
<dbReference type="EMBL" id="UINC01032974">
    <property type="protein sequence ID" value="SVB21513.1"/>
    <property type="molecule type" value="Genomic_DNA"/>
</dbReference>
<accession>A0A382C8C2</accession>
<dbReference type="InterPro" id="IPR031329">
    <property type="entry name" value="NEUT/ALK_ceramidase_N"/>
</dbReference>
<dbReference type="PANTHER" id="PTHR12670:SF1">
    <property type="entry name" value="NEUTRAL CERAMIDASE"/>
    <property type="match status" value="1"/>
</dbReference>
<dbReference type="GO" id="GO:0017040">
    <property type="term" value="F:N-acylsphingosine amidohydrolase activity"/>
    <property type="evidence" value="ECO:0007669"/>
    <property type="project" value="InterPro"/>
</dbReference>
<dbReference type="InterPro" id="IPR006823">
    <property type="entry name" value="Ceramidase_alk"/>
</dbReference>
<protein>
    <recommendedName>
        <fullName evidence="1">Neutral/alkaline non-lysosomal ceramidase N-terminal domain-containing protein</fullName>
    </recommendedName>
</protein>
<dbReference type="Pfam" id="PF04734">
    <property type="entry name" value="Ceramidase_alk"/>
    <property type="match status" value="1"/>
</dbReference>
<dbReference type="GO" id="GO:0016020">
    <property type="term" value="C:membrane"/>
    <property type="evidence" value="ECO:0007669"/>
    <property type="project" value="GOC"/>
</dbReference>
<name>A0A382C8C2_9ZZZZ</name>
<organism evidence="2">
    <name type="scientific">marine metagenome</name>
    <dbReference type="NCBI Taxonomy" id="408172"/>
    <lineage>
        <taxon>unclassified sequences</taxon>
        <taxon>metagenomes</taxon>
        <taxon>ecological metagenomes</taxon>
    </lineage>
</organism>
<proteinExistence type="predicted"/>
<dbReference type="PANTHER" id="PTHR12670">
    <property type="entry name" value="CERAMIDASE"/>
    <property type="match status" value="1"/>
</dbReference>
<reference evidence="2" key="1">
    <citation type="submission" date="2018-05" db="EMBL/GenBank/DDBJ databases">
        <authorList>
            <person name="Lanie J.A."/>
            <person name="Ng W.-L."/>
            <person name="Kazmierczak K.M."/>
            <person name="Andrzejewski T.M."/>
            <person name="Davidsen T.M."/>
            <person name="Wayne K.J."/>
            <person name="Tettelin H."/>
            <person name="Glass J.I."/>
            <person name="Rusch D."/>
            <person name="Podicherti R."/>
            <person name="Tsui H.-C.T."/>
            <person name="Winkler M.E."/>
        </authorList>
    </citation>
    <scope>NUCLEOTIDE SEQUENCE</scope>
</reference>
<evidence type="ECO:0000313" key="2">
    <source>
        <dbReference type="EMBL" id="SVB21513.1"/>
    </source>
</evidence>